<dbReference type="Proteomes" id="UP000886268">
    <property type="component" value="Unassembled WGS sequence"/>
</dbReference>
<dbReference type="EMBL" id="DRKW01000178">
    <property type="protein sequence ID" value="HEB74187.1"/>
    <property type="molecule type" value="Genomic_DNA"/>
</dbReference>
<name>A0A7V1I4G6_DESA2</name>
<reference evidence="2" key="1">
    <citation type="journal article" date="2020" name="mSystems">
        <title>Genome- and Community-Level Interaction Insights into Carbon Utilization and Element Cycling Functions of Hydrothermarchaeota in Hydrothermal Sediment.</title>
        <authorList>
            <person name="Zhou Z."/>
            <person name="Liu Y."/>
            <person name="Xu W."/>
            <person name="Pan J."/>
            <person name="Luo Z.H."/>
            <person name="Li M."/>
        </authorList>
    </citation>
    <scope>NUCLEOTIDE SEQUENCE [LARGE SCALE GENOMIC DNA]</scope>
    <source>
        <strain evidence="2">HyVt-45</strain>
    </source>
</reference>
<comment type="caution">
    <text evidence="2">The sequence shown here is derived from an EMBL/GenBank/DDBJ whole genome shotgun (WGS) entry which is preliminary data.</text>
</comment>
<keyword evidence="1" id="KW-0812">Transmembrane</keyword>
<keyword evidence="1" id="KW-1133">Transmembrane helix</keyword>
<organism evidence="2">
    <name type="scientific">Desulfofervidus auxilii</name>
    <dbReference type="NCBI Taxonomy" id="1621989"/>
    <lineage>
        <taxon>Bacteria</taxon>
        <taxon>Pseudomonadati</taxon>
        <taxon>Thermodesulfobacteriota</taxon>
        <taxon>Candidatus Desulfofervidia</taxon>
        <taxon>Candidatus Desulfofervidales</taxon>
        <taxon>Candidatus Desulfofervidaceae</taxon>
        <taxon>Candidatus Desulfofervidus</taxon>
    </lineage>
</organism>
<evidence type="ECO:0000313" key="2">
    <source>
        <dbReference type="EMBL" id="HEB74187.1"/>
    </source>
</evidence>
<proteinExistence type="predicted"/>
<sequence>MIENLPTGAGVGGGGILGIIMAWLGFKVKMSAIEKRLDFLSKDVQYERTCNEIHKAIDHRLENIEEMQRETREDIKSILEKMG</sequence>
<accession>A0A7V1I4G6</accession>
<dbReference type="AlphaFoldDB" id="A0A7V1I4G6"/>
<feature type="transmembrane region" description="Helical" evidence="1">
    <location>
        <begin position="6"/>
        <end position="26"/>
    </location>
</feature>
<keyword evidence="1" id="KW-0472">Membrane</keyword>
<protein>
    <submittedName>
        <fullName evidence="2">Uncharacterized protein</fullName>
    </submittedName>
</protein>
<gene>
    <name evidence="2" type="ORF">ENJ03_03090</name>
</gene>
<evidence type="ECO:0000256" key="1">
    <source>
        <dbReference type="SAM" id="Phobius"/>
    </source>
</evidence>